<keyword evidence="3 9" id="KW-0479">Metal-binding</keyword>
<evidence type="ECO:0000313" key="12">
    <source>
        <dbReference type="Proteomes" id="UP000694406"/>
    </source>
</evidence>
<keyword evidence="12" id="KW-1185">Reference proteome</keyword>
<dbReference type="PROSITE" id="PS51828">
    <property type="entry name" value="PTX_2"/>
    <property type="match status" value="1"/>
</dbReference>
<evidence type="ECO:0000259" key="10">
    <source>
        <dbReference type="PROSITE" id="PS51828"/>
    </source>
</evidence>
<proteinExistence type="inferred from homology"/>
<keyword evidence="4" id="KW-0732">Signal</keyword>
<reference evidence="11" key="2">
    <citation type="submission" date="2025-09" db="UniProtKB">
        <authorList>
            <consortium name="Ensembl"/>
        </authorList>
    </citation>
    <scope>IDENTIFICATION</scope>
</reference>
<dbReference type="GeneTree" id="ENSGT01100000263515"/>
<reference evidence="11" key="1">
    <citation type="submission" date="2025-08" db="UniProtKB">
        <authorList>
            <consortium name="Ensembl"/>
        </authorList>
    </citation>
    <scope>IDENTIFICATION</scope>
</reference>
<dbReference type="InterPro" id="IPR051005">
    <property type="entry name" value="Pentraxin_domain"/>
</dbReference>
<dbReference type="Gene3D" id="2.60.120.200">
    <property type="match status" value="1"/>
</dbReference>
<evidence type="ECO:0000256" key="6">
    <source>
        <dbReference type="ARBA" id="ARBA00023157"/>
    </source>
</evidence>
<evidence type="ECO:0000256" key="2">
    <source>
        <dbReference type="ARBA" id="ARBA00022525"/>
    </source>
</evidence>
<dbReference type="InterPro" id="IPR001759">
    <property type="entry name" value="PTX_dom"/>
</dbReference>
<keyword evidence="6" id="KW-1015">Disulfide bond</keyword>
<evidence type="ECO:0000256" key="8">
    <source>
        <dbReference type="PROSITE-ProRule" id="PRU01172"/>
    </source>
</evidence>
<dbReference type="SMART" id="SM00159">
    <property type="entry name" value="PTX"/>
    <property type="match status" value="1"/>
</dbReference>
<protein>
    <recommendedName>
        <fullName evidence="9">Pentraxin family member</fullName>
    </recommendedName>
</protein>
<dbReference type="GO" id="GO:0046872">
    <property type="term" value="F:metal ion binding"/>
    <property type="evidence" value="ECO:0007669"/>
    <property type="project" value="UniProtKB-KW"/>
</dbReference>
<evidence type="ECO:0000313" key="11">
    <source>
        <dbReference type="Ensembl" id="ENSLLTP00000013878.1"/>
    </source>
</evidence>
<dbReference type="GO" id="GO:0045087">
    <property type="term" value="P:innate immune response"/>
    <property type="evidence" value="ECO:0007669"/>
    <property type="project" value="TreeGrafter"/>
</dbReference>
<evidence type="ECO:0000256" key="5">
    <source>
        <dbReference type="ARBA" id="ARBA00022837"/>
    </source>
</evidence>
<evidence type="ECO:0000256" key="3">
    <source>
        <dbReference type="ARBA" id="ARBA00022723"/>
    </source>
</evidence>
<dbReference type="SUPFAM" id="SSF49899">
    <property type="entry name" value="Concanavalin A-like lectins/glucanases"/>
    <property type="match status" value="1"/>
</dbReference>
<organism evidence="11 12">
    <name type="scientific">Laticauda laticaudata</name>
    <name type="common">Blue-ringed sea krait</name>
    <name type="synonym">Blue-lipped sea krait</name>
    <dbReference type="NCBI Taxonomy" id="8630"/>
    <lineage>
        <taxon>Eukaryota</taxon>
        <taxon>Metazoa</taxon>
        <taxon>Chordata</taxon>
        <taxon>Craniata</taxon>
        <taxon>Vertebrata</taxon>
        <taxon>Euteleostomi</taxon>
        <taxon>Lepidosauria</taxon>
        <taxon>Squamata</taxon>
        <taxon>Bifurcata</taxon>
        <taxon>Unidentata</taxon>
        <taxon>Episquamata</taxon>
        <taxon>Toxicofera</taxon>
        <taxon>Serpentes</taxon>
        <taxon>Colubroidea</taxon>
        <taxon>Elapidae</taxon>
        <taxon>Laticaudinae</taxon>
        <taxon>Laticauda</taxon>
    </lineage>
</organism>
<keyword evidence="2" id="KW-0964">Secreted</keyword>
<name>A0A8C5S6P7_LATLA</name>
<accession>A0A8C5S6P7</accession>
<dbReference type="PANTHER" id="PTHR45869:SF7">
    <property type="entry name" value="C-REACTIVE PROTEIN"/>
    <property type="match status" value="1"/>
</dbReference>
<comment type="subunit">
    <text evidence="9">Homopentamer. Pentaxin (or pentraxin) have a discoid arrangement of 5 non-covalently bound subunits.</text>
</comment>
<keyword evidence="5 9" id="KW-0106">Calcium</keyword>
<dbReference type="Proteomes" id="UP000694406">
    <property type="component" value="Unplaced"/>
</dbReference>
<evidence type="ECO:0000256" key="4">
    <source>
        <dbReference type="ARBA" id="ARBA00022729"/>
    </source>
</evidence>
<dbReference type="GO" id="GO:0005615">
    <property type="term" value="C:extracellular space"/>
    <property type="evidence" value="ECO:0007669"/>
    <property type="project" value="TreeGrafter"/>
</dbReference>
<comment type="subcellular location">
    <subcellularLocation>
        <location evidence="1 9">Secreted</location>
    </subcellularLocation>
</comment>
<dbReference type="Pfam" id="PF00354">
    <property type="entry name" value="Pentaxin"/>
    <property type="match status" value="1"/>
</dbReference>
<dbReference type="InterPro" id="IPR013320">
    <property type="entry name" value="ConA-like_dom_sf"/>
</dbReference>
<dbReference type="PRINTS" id="PR00895">
    <property type="entry name" value="PENTAXIN"/>
</dbReference>
<dbReference type="PANTHER" id="PTHR45869">
    <property type="entry name" value="C-REACTIVE PROTEIN-RELATED"/>
    <property type="match status" value="1"/>
</dbReference>
<evidence type="ECO:0000256" key="9">
    <source>
        <dbReference type="RuleBase" id="RU362112"/>
    </source>
</evidence>
<sequence length="204" mass="22918">SIKLAFCVMLGWCPADWNKVFVFPASSAMAAVDLHVLNQQPLTDLFSYATQSRSNNFLIIRFSDNDYSIYVGGAGLIFKVPLKEKPSWDHICVLWDSSIGLVQLWLNGEALPRLGLKKGYSISPQASIMLGQDQDSFGGGFDFNQSSVGEIFDVNMWARVLKPVGVRMIWNSITPVDPLIYWRSLSYSIKDEVYVEDLLALQRV</sequence>
<evidence type="ECO:0000256" key="7">
    <source>
        <dbReference type="ARBA" id="ARBA00038102"/>
    </source>
</evidence>
<dbReference type="AlphaFoldDB" id="A0A8C5S6P7"/>
<comment type="cofactor">
    <cofactor evidence="9">
        <name>Ca(2+)</name>
        <dbReference type="ChEBI" id="CHEBI:29108"/>
    </cofactor>
    <text evidence="9">Binds 2 calcium ions per subunit.</text>
</comment>
<dbReference type="Ensembl" id="ENSLLTT00000014423.1">
    <property type="protein sequence ID" value="ENSLLTP00000013878.1"/>
    <property type="gene ID" value="ENSLLTG00000010634.1"/>
</dbReference>
<comment type="caution">
    <text evidence="8">Lacks conserved residue(s) required for the propagation of feature annotation.</text>
</comment>
<evidence type="ECO:0000256" key="1">
    <source>
        <dbReference type="ARBA" id="ARBA00004613"/>
    </source>
</evidence>
<comment type="similarity">
    <text evidence="7 9">Belongs to the pentraxin family.</text>
</comment>
<dbReference type="GO" id="GO:0001849">
    <property type="term" value="F:complement component C1q complex binding"/>
    <property type="evidence" value="ECO:0007669"/>
    <property type="project" value="TreeGrafter"/>
</dbReference>
<feature type="domain" description="Pentraxin (PTX)" evidence="10">
    <location>
        <begin position="1"/>
        <end position="201"/>
    </location>
</feature>